<evidence type="ECO:0000256" key="1">
    <source>
        <dbReference type="ARBA" id="ARBA00007430"/>
    </source>
</evidence>
<gene>
    <name evidence="3" type="ORF">L1967_11275</name>
</gene>
<dbReference type="InterPro" id="IPR051203">
    <property type="entry name" value="Polysaccharide_Synthase-Rel"/>
</dbReference>
<feature type="domain" description="Polysaccharide biosynthesis protein CapD-like" evidence="2">
    <location>
        <begin position="129"/>
        <end position="398"/>
    </location>
</feature>
<dbReference type="RefSeq" id="WP_249601730.1">
    <property type="nucleotide sequence ID" value="NZ_JAKHSK010000014.1"/>
</dbReference>
<accession>A0A9X2CKF6</accession>
<dbReference type="SUPFAM" id="SSF51735">
    <property type="entry name" value="NAD(P)-binding Rossmann-fold domains"/>
    <property type="match status" value="1"/>
</dbReference>
<organism evidence="3 4">
    <name type="scientific">Zunongwangia pacifica</name>
    <dbReference type="NCBI Taxonomy" id="2911062"/>
    <lineage>
        <taxon>Bacteria</taxon>
        <taxon>Pseudomonadati</taxon>
        <taxon>Bacteroidota</taxon>
        <taxon>Flavobacteriia</taxon>
        <taxon>Flavobacteriales</taxon>
        <taxon>Flavobacteriaceae</taxon>
        <taxon>Zunongwangia</taxon>
    </lineage>
</organism>
<reference evidence="3" key="1">
    <citation type="submission" date="2022-01" db="EMBL/GenBank/DDBJ databases">
        <title>Genome sequencing of Zunongwangia sp. M21534 genome.</title>
        <authorList>
            <person name="Chen Y."/>
            <person name="Dong C."/>
            <person name="Shao Z."/>
        </authorList>
    </citation>
    <scope>NUCLEOTIDE SEQUENCE</scope>
    <source>
        <strain evidence="3">MCCC M21534</strain>
    </source>
</reference>
<comment type="caution">
    <text evidence="3">The sequence shown here is derived from an EMBL/GenBank/DDBJ whole genome shotgun (WGS) entry which is preliminary data.</text>
</comment>
<dbReference type="Proteomes" id="UP001139521">
    <property type="component" value="Unassembled WGS sequence"/>
</dbReference>
<dbReference type="Gene3D" id="3.40.50.720">
    <property type="entry name" value="NAD(P)-binding Rossmann-like Domain"/>
    <property type="match status" value="1"/>
</dbReference>
<dbReference type="InterPro" id="IPR003869">
    <property type="entry name" value="Polysac_CapD-like"/>
</dbReference>
<protein>
    <submittedName>
        <fullName evidence="3">Polysaccharide biosynthesis protein</fullName>
    </submittedName>
</protein>
<dbReference type="EMBL" id="JAKHSK010000014">
    <property type="protein sequence ID" value="MCL6218881.1"/>
    <property type="molecule type" value="Genomic_DNA"/>
</dbReference>
<evidence type="ECO:0000313" key="3">
    <source>
        <dbReference type="EMBL" id="MCL6218881.1"/>
    </source>
</evidence>
<dbReference type="PANTHER" id="PTHR43318">
    <property type="entry name" value="UDP-N-ACETYLGLUCOSAMINE 4,6-DEHYDRATASE"/>
    <property type="match status" value="1"/>
</dbReference>
<dbReference type="AlphaFoldDB" id="A0A9X2CKF6"/>
<keyword evidence="4" id="KW-1185">Reference proteome</keyword>
<comment type="similarity">
    <text evidence="1">Belongs to the polysaccharide synthase family.</text>
</comment>
<dbReference type="PANTHER" id="PTHR43318:SF1">
    <property type="entry name" value="POLYSACCHARIDE BIOSYNTHESIS PROTEIN EPSC-RELATED"/>
    <property type="match status" value="1"/>
</dbReference>
<dbReference type="Pfam" id="PF02719">
    <property type="entry name" value="Polysacc_synt_2"/>
    <property type="match status" value="1"/>
</dbReference>
<evidence type="ECO:0000313" key="4">
    <source>
        <dbReference type="Proteomes" id="UP001139521"/>
    </source>
</evidence>
<dbReference type="InterPro" id="IPR036291">
    <property type="entry name" value="NAD(P)-bd_dom_sf"/>
</dbReference>
<name>A0A9X2CKF6_9FLAO</name>
<sequence>MAKPDFKTQIILFGEASMLLQVSNFAKENWPKAKLLILDEKRLHTNEIEHLDIQEDQCTVIYIEEKHKTDFGIKAAFLDTAINAKAEVFTIPLQDWKKNTFNFKQFQLQDLYKIDNVAPSKLTQQHKKLLITGGAGFIGSALVKYYSNSFSEIIIVDQSESALFYLEEEIGFLYPNAKIRGLLADITNRQRMTSIFEEFKPDIVIHAAAYKHVVLLENELEEVIKNNIAGTYIVFYLAETYKAEQCILLSTDKAVNPKSIMGTSKLWAEKLCLWFSQVCDETRFKTIRFGNVLGSTGSVLPVWEKQLVWKKLIRVNNPQAYRYFFTLQEVFSLTDFILESKKSGCVFTILNTYPVALKTMANLFLYQRSGEIMESNLKQGEKEQEQLIAENETTVEQNEAFLIVRNTEIKGDFPEQLNLLLSDKMLFQDKKSIFENYKV</sequence>
<evidence type="ECO:0000259" key="2">
    <source>
        <dbReference type="Pfam" id="PF02719"/>
    </source>
</evidence>
<proteinExistence type="inferred from homology"/>